<gene>
    <name evidence="2" type="ORF">GWK47_018452</name>
</gene>
<dbReference type="SUPFAM" id="SSF48726">
    <property type="entry name" value="Immunoglobulin"/>
    <property type="match status" value="1"/>
</dbReference>
<name>A0A8J4XR22_CHIOP</name>
<dbReference type="InterPro" id="IPR036179">
    <property type="entry name" value="Ig-like_dom_sf"/>
</dbReference>
<comment type="caution">
    <text evidence="2">The sequence shown here is derived from an EMBL/GenBank/DDBJ whole genome shotgun (WGS) entry which is preliminary data.</text>
</comment>
<keyword evidence="3" id="KW-1185">Reference proteome</keyword>
<dbReference type="PROSITE" id="PS50835">
    <property type="entry name" value="IG_LIKE"/>
    <property type="match status" value="1"/>
</dbReference>
<dbReference type="OrthoDB" id="6419989at2759"/>
<evidence type="ECO:0000313" key="3">
    <source>
        <dbReference type="Proteomes" id="UP000770661"/>
    </source>
</evidence>
<dbReference type="Proteomes" id="UP000770661">
    <property type="component" value="Unassembled WGS sequence"/>
</dbReference>
<dbReference type="EMBL" id="JACEEZ010022412">
    <property type="protein sequence ID" value="KAG0712438.1"/>
    <property type="molecule type" value="Genomic_DNA"/>
</dbReference>
<dbReference type="AlphaFoldDB" id="A0A8J4XR22"/>
<dbReference type="PANTHER" id="PTHR21261:SF15">
    <property type="entry name" value="BEATEN PATH IIIA, ISOFORM D-RELATED"/>
    <property type="match status" value="1"/>
</dbReference>
<evidence type="ECO:0000259" key="1">
    <source>
        <dbReference type="PROSITE" id="PS50835"/>
    </source>
</evidence>
<proteinExistence type="predicted"/>
<accession>A0A8J4XR22</accession>
<dbReference type="PANTHER" id="PTHR21261">
    <property type="entry name" value="BEAT PROTEIN"/>
    <property type="match status" value="1"/>
</dbReference>
<evidence type="ECO:0000313" key="2">
    <source>
        <dbReference type="EMBL" id="KAG0712438.1"/>
    </source>
</evidence>
<feature type="domain" description="Ig-like" evidence="1">
    <location>
        <begin position="7"/>
        <end position="120"/>
    </location>
</feature>
<organism evidence="2 3">
    <name type="scientific">Chionoecetes opilio</name>
    <name type="common">Atlantic snow crab</name>
    <name type="synonym">Cancer opilio</name>
    <dbReference type="NCBI Taxonomy" id="41210"/>
    <lineage>
        <taxon>Eukaryota</taxon>
        <taxon>Metazoa</taxon>
        <taxon>Ecdysozoa</taxon>
        <taxon>Arthropoda</taxon>
        <taxon>Crustacea</taxon>
        <taxon>Multicrustacea</taxon>
        <taxon>Malacostraca</taxon>
        <taxon>Eumalacostraca</taxon>
        <taxon>Eucarida</taxon>
        <taxon>Decapoda</taxon>
        <taxon>Pleocyemata</taxon>
        <taxon>Brachyura</taxon>
        <taxon>Eubrachyura</taxon>
        <taxon>Majoidea</taxon>
        <taxon>Majidae</taxon>
        <taxon>Chionoecetes</taxon>
    </lineage>
</organism>
<sequence>MKLIALPSDLSCGLRITKVDVPSPVVVGEGCWLVCEFVEESESVYALKWYLGLDEFYRWTPAESSPMKTFPVDGNPLRVDKEASSRGRVKIHDVRLGAAGVFRCEVSGEAPAFHTESSVATMKVVDLPDEAPRISGVQASYQMHEDVIVNCSSPRSLPPATLTFYVNDEQADPSWVMQYATYEEPETGLETAVLGLRFPLRPRLLRRGMAEVKCTASILDKYWESSVASVYGDVPYHASIMEGRAATGSGCLTATTSRSVSGLVVLLLLLLR</sequence>
<protein>
    <recommendedName>
        <fullName evidence="1">Ig-like domain-containing protein</fullName>
    </recommendedName>
</protein>
<dbReference type="InterPro" id="IPR007110">
    <property type="entry name" value="Ig-like_dom"/>
</dbReference>
<reference evidence="2" key="1">
    <citation type="submission" date="2020-07" db="EMBL/GenBank/DDBJ databases">
        <title>The High-quality genome of the commercially important snow crab, Chionoecetes opilio.</title>
        <authorList>
            <person name="Jeong J.-H."/>
            <person name="Ryu S."/>
        </authorList>
    </citation>
    <scope>NUCLEOTIDE SEQUENCE</scope>
    <source>
        <strain evidence="2">MADBK_172401_WGS</strain>
        <tissue evidence="2">Digestive gland</tissue>
    </source>
</reference>